<organism evidence="16 17">
    <name type="scientific">Sporosarcina soli</name>
    <dbReference type="NCBI Taxonomy" id="334736"/>
    <lineage>
        <taxon>Bacteria</taxon>
        <taxon>Bacillati</taxon>
        <taxon>Bacillota</taxon>
        <taxon>Bacilli</taxon>
        <taxon>Bacillales</taxon>
        <taxon>Caryophanaceae</taxon>
        <taxon>Sporosarcina</taxon>
    </lineage>
</organism>
<dbReference type="PANTHER" id="PTHR45453">
    <property type="entry name" value="PHOSPHATE REGULON SENSOR PROTEIN PHOR"/>
    <property type="match status" value="1"/>
</dbReference>
<dbReference type="PRINTS" id="PR00344">
    <property type="entry name" value="BCTRLSENSOR"/>
</dbReference>
<keyword evidence="10" id="KW-0067">ATP-binding</keyword>
<dbReference type="InterPro" id="IPR036097">
    <property type="entry name" value="HisK_dim/P_sf"/>
</dbReference>
<dbReference type="InterPro" id="IPR003661">
    <property type="entry name" value="HisK_dim/P_dom"/>
</dbReference>
<evidence type="ECO:0000256" key="4">
    <source>
        <dbReference type="ARBA" id="ARBA00022475"/>
    </source>
</evidence>
<evidence type="ECO:0000256" key="10">
    <source>
        <dbReference type="ARBA" id="ARBA00022840"/>
    </source>
</evidence>
<keyword evidence="11 14" id="KW-1133">Transmembrane helix</keyword>
<comment type="subcellular location">
    <subcellularLocation>
        <location evidence="2">Cell membrane</location>
        <topology evidence="2">Multi-pass membrane protein</topology>
    </subcellularLocation>
</comment>
<keyword evidence="4" id="KW-1003">Cell membrane</keyword>
<keyword evidence="12" id="KW-0902">Two-component regulatory system</keyword>
<evidence type="ECO:0000256" key="14">
    <source>
        <dbReference type="SAM" id="Phobius"/>
    </source>
</evidence>
<keyword evidence="5" id="KW-0597">Phosphoprotein</keyword>
<evidence type="ECO:0000256" key="11">
    <source>
        <dbReference type="ARBA" id="ARBA00022989"/>
    </source>
</evidence>
<sequence length="346" mass="39476">MFIHYVRDMKSWILFFVLSLGLADMLIWLDPGIDAKFASVLYFNLLLIVILVLFIVWRYRVEMKFTKKLVVLAEEQMKDWQEALPETDFLRDEMVKEVLQQAELEFSSELAAIRKDRVIEGDYTAAWVHEVKTPLTAMKLTMDAHRENPVIRKIETEWLRVHLLIDQQLYISRLPTLEADYVLEKADFRQLATAEVRELATWCMEKNIAVELEGEGLDVVTDVKWSRFIIRQLLTNALKYSPEGGTIFISMDVTALGNAILTIKDEGPGIEPHDVPRIFDKGFTGGTGRLHNAATGLGLYLAQTVAEKIGIQLTVQSEVGKGTIVGMTFSIENEFDKTRIRSGDVY</sequence>
<protein>
    <recommendedName>
        <fullName evidence="3">histidine kinase</fullName>
        <ecNumber evidence="3">2.7.13.3</ecNumber>
    </recommendedName>
</protein>
<evidence type="ECO:0000313" key="17">
    <source>
        <dbReference type="Proteomes" id="UP001596109"/>
    </source>
</evidence>
<comment type="catalytic activity">
    <reaction evidence="1">
        <text>ATP + protein L-histidine = ADP + protein N-phospho-L-histidine.</text>
        <dbReference type="EC" id="2.7.13.3"/>
    </reaction>
</comment>
<gene>
    <name evidence="16" type="ORF">ACFPRA_10865</name>
</gene>
<dbReference type="Proteomes" id="UP001596109">
    <property type="component" value="Unassembled WGS sequence"/>
</dbReference>
<comment type="caution">
    <text evidence="16">The sequence shown here is derived from an EMBL/GenBank/DDBJ whole genome shotgun (WGS) entry which is preliminary data.</text>
</comment>
<dbReference type="SMART" id="SM00387">
    <property type="entry name" value="HATPase_c"/>
    <property type="match status" value="1"/>
</dbReference>
<dbReference type="PROSITE" id="PS50109">
    <property type="entry name" value="HIS_KIN"/>
    <property type="match status" value="1"/>
</dbReference>
<dbReference type="EC" id="2.7.13.3" evidence="3"/>
<dbReference type="Pfam" id="PF02518">
    <property type="entry name" value="HATPase_c"/>
    <property type="match status" value="1"/>
</dbReference>
<evidence type="ECO:0000256" key="2">
    <source>
        <dbReference type="ARBA" id="ARBA00004651"/>
    </source>
</evidence>
<keyword evidence="9 16" id="KW-0418">Kinase</keyword>
<evidence type="ECO:0000256" key="12">
    <source>
        <dbReference type="ARBA" id="ARBA00023012"/>
    </source>
</evidence>
<dbReference type="SUPFAM" id="SSF55874">
    <property type="entry name" value="ATPase domain of HSP90 chaperone/DNA topoisomerase II/histidine kinase"/>
    <property type="match status" value="1"/>
</dbReference>
<evidence type="ECO:0000256" key="9">
    <source>
        <dbReference type="ARBA" id="ARBA00022777"/>
    </source>
</evidence>
<feature type="transmembrane region" description="Helical" evidence="14">
    <location>
        <begin position="12"/>
        <end position="29"/>
    </location>
</feature>
<dbReference type="RefSeq" id="WP_381433999.1">
    <property type="nucleotide sequence ID" value="NZ_JBHSNO010000005.1"/>
</dbReference>
<dbReference type="CDD" id="cd00082">
    <property type="entry name" value="HisKA"/>
    <property type="match status" value="1"/>
</dbReference>
<evidence type="ECO:0000256" key="8">
    <source>
        <dbReference type="ARBA" id="ARBA00022741"/>
    </source>
</evidence>
<evidence type="ECO:0000256" key="6">
    <source>
        <dbReference type="ARBA" id="ARBA00022679"/>
    </source>
</evidence>
<feature type="domain" description="Histidine kinase" evidence="15">
    <location>
        <begin position="126"/>
        <end position="333"/>
    </location>
</feature>
<dbReference type="SUPFAM" id="SSF47384">
    <property type="entry name" value="Homodimeric domain of signal transducing histidine kinase"/>
    <property type="match status" value="1"/>
</dbReference>
<dbReference type="EMBL" id="JBHSNO010000005">
    <property type="protein sequence ID" value="MFC5589392.1"/>
    <property type="molecule type" value="Genomic_DNA"/>
</dbReference>
<name>A0ABW0TJ51_9BACL</name>
<keyword evidence="8" id="KW-0547">Nucleotide-binding</keyword>
<evidence type="ECO:0000256" key="1">
    <source>
        <dbReference type="ARBA" id="ARBA00000085"/>
    </source>
</evidence>
<dbReference type="InterPro" id="IPR004358">
    <property type="entry name" value="Sig_transdc_His_kin-like_C"/>
</dbReference>
<dbReference type="InterPro" id="IPR050351">
    <property type="entry name" value="BphY/WalK/GraS-like"/>
</dbReference>
<dbReference type="Gene3D" id="3.30.565.10">
    <property type="entry name" value="Histidine kinase-like ATPase, C-terminal domain"/>
    <property type="match status" value="1"/>
</dbReference>
<reference evidence="17" key="1">
    <citation type="journal article" date="2019" name="Int. J. Syst. Evol. Microbiol.">
        <title>The Global Catalogue of Microorganisms (GCM) 10K type strain sequencing project: providing services to taxonomists for standard genome sequencing and annotation.</title>
        <authorList>
            <consortium name="The Broad Institute Genomics Platform"/>
            <consortium name="The Broad Institute Genome Sequencing Center for Infectious Disease"/>
            <person name="Wu L."/>
            <person name="Ma J."/>
        </authorList>
    </citation>
    <scope>NUCLEOTIDE SEQUENCE [LARGE SCALE GENOMIC DNA]</scope>
    <source>
        <strain evidence="17">CGMCC 4.1434</strain>
    </source>
</reference>
<dbReference type="PANTHER" id="PTHR45453:SF2">
    <property type="entry name" value="HISTIDINE KINASE"/>
    <property type="match status" value="1"/>
</dbReference>
<dbReference type="SMART" id="SM00388">
    <property type="entry name" value="HisKA"/>
    <property type="match status" value="1"/>
</dbReference>
<dbReference type="InterPro" id="IPR005467">
    <property type="entry name" value="His_kinase_dom"/>
</dbReference>
<keyword evidence="13 14" id="KW-0472">Membrane</keyword>
<evidence type="ECO:0000313" key="16">
    <source>
        <dbReference type="EMBL" id="MFC5589392.1"/>
    </source>
</evidence>
<evidence type="ECO:0000256" key="5">
    <source>
        <dbReference type="ARBA" id="ARBA00022553"/>
    </source>
</evidence>
<keyword evidence="17" id="KW-1185">Reference proteome</keyword>
<dbReference type="InterPro" id="IPR036890">
    <property type="entry name" value="HATPase_C_sf"/>
</dbReference>
<feature type="transmembrane region" description="Helical" evidence="14">
    <location>
        <begin position="41"/>
        <end position="59"/>
    </location>
</feature>
<accession>A0ABW0TJ51</accession>
<evidence type="ECO:0000259" key="15">
    <source>
        <dbReference type="PROSITE" id="PS50109"/>
    </source>
</evidence>
<proteinExistence type="predicted"/>
<dbReference type="GO" id="GO:0016301">
    <property type="term" value="F:kinase activity"/>
    <property type="evidence" value="ECO:0007669"/>
    <property type="project" value="UniProtKB-KW"/>
</dbReference>
<keyword evidence="6" id="KW-0808">Transferase</keyword>
<keyword evidence="7 14" id="KW-0812">Transmembrane</keyword>
<dbReference type="InterPro" id="IPR003594">
    <property type="entry name" value="HATPase_dom"/>
</dbReference>
<evidence type="ECO:0000256" key="13">
    <source>
        <dbReference type="ARBA" id="ARBA00023136"/>
    </source>
</evidence>
<evidence type="ECO:0000256" key="3">
    <source>
        <dbReference type="ARBA" id="ARBA00012438"/>
    </source>
</evidence>
<evidence type="ECO:0000256" key="7">
    <source>
        <dbReference type="ARBA" id="ARBA00022692"/>
    </source>
</evidence>